<evidence type="ECO:0000256" key="7">
    <source>
        <dbReference type="PIRSR" id="PIRSR602137-50"/>
    </source>
</evidence>
<evidence type="ECO:0000256" key="6">
    <source>
        <dbReference type="ARBA" id="ARBA00023251"/>
    </source>
</evidence>
<evidence type="ECO:0000313" key="11">
    <source>
        <dbReference type="EMBL" id="VYU44539.1"/>
    </source>
</evidence>
<evidence type="ECO:0000256" key="2">
    <source>
        <dbReference type="ARBA" id="ARBA00007898"/>
    </source>
</evidence>
<feature type="active site" description="Acyl-ester intermediate" evidence="7">
    <location>
        <position position="107"/>
    </location>
</feature>
<dbReference type="GO" id="GO:0017001">
    <property type="term" value="P:antibiotic catabolic process"/>
    <property type="evidence" value="ECO:0007669"/>
    <property type="project" value="InterPro"/>
</dbReference>
<keyword evidence="5 8" id="KW-0378">Hydrolase</keyword>
<feature type="transmembrane region" description="Helical" evidence="9">
    <location>
        <begin position="7"/>
        <end position="25"/>
    </location>
</feature>
<keyword evidence="9" id="KW-0472">Membrane</keyword>
<dbReference type="GO" id="GO:0071555">
    <property type="term" value="P:cell wall organization"/>
    <property type="evidence" value="ECO:0007669"/>
    <property type="project" value="TreeGrafter"/>
</dbReference>
<dbReference type="SUPFAM" id="SSF56601">
    <property type="entry name" value="beta-lactamase/transpeptidase-like"/>
    <property type="match status" value="1"/>
</dbReference>
<evidence type="ECO:0000256" key="8">
    <source>
        <dbReference type="RuleBase" id="RU361140"/>
    </source>
</evidence>
<evidence type="ECO:0000256" key="1">
    <source>
        <dbReference type="ARBA" id="ARBA00001526"/>
    </source>
</evidence>
<dbReference type="PANTHER" id="PTHR30627:SF6">
    <property type="entry name" value="BETA-LACTAMASE YBXI-RELATED"/>
    <property type="match status" value="1"/>
</dbReference>
<evidence type="ECO:0000256" key="5">
    <source>
        <dbReference type="ARBA" id="ARBA00022801"/>
    </source>
</evidence>
<dbReference type="PROSITE" id="PS00337">
    <property type="entry name" value="BETA_LACTAMASE_D"/>
    <property type="match status" value="1"/>
</dbReference>
<dbReference type="EC" id="3.5.2.6" evidence="3 8"/>
<dbReference type="PANTHER" id="PTHR30627">
    <property type="entry name" value="PEPTIDOGLYCAN D,D-TRANSPEPTIDASE"/>
    <property type="match status" value="1"/>
</dbReference>
<dbReference type="RefSeq" id="WP_003434692.1">
    <property type="nucleotide sequence ID" value="NZ_BIUQ01000010.1"/>
</dbReference>
<proteinExistence type="inferred from homology"/>
<dbReference type="GO" id="GO:0008658">
    <property type="term" value="F:penicillin binding"/>
    <property type="evidence" value="ECO:0007669"/>
    <property type="project" value="InterPro"/>
</dbReference>
<keyword evidence="4" id="KW-0732">Signal</keyword>
<dbReference type="NCBIfam" id="NF033866">
    <property type="entry name" value="blaCDD"/>
    <property type="match status" value="1"/>
</dbReference>
<dbReference type="GO" id="GO:0008800">
    <property type="term" value="F:beta-lactamase activity"/>
    <property type="evidence" value="ECO:0007669"/>
    <property type="project" value="UniProtKB-UniRule"/>
</dbReference>
<feature type="domain" description="Penicillin-binding protein transpeptidase" evidence="10">
    <location>
        <begin position="87"/>
        <end position="309"/>
    </location>
</feature>
<dbReference type="InterPro" id="IPR050515">
    <property type="entry name" value="Beta-lactam/transpept"/>
</dbReference>
<comment type="catalytic activity">
    <reaction evidence="1 8">
        <text>a beta-lactam + H2O = a substituted beta-amino acid</text>
        <dbReference type="Rhea" id="RHEA:20401"/>
        <dbReference type="ChEBI" id="CHEBI:15377"/>
        <dbReference type="ChEBI" id="CHEBI:35627"/>
        <dbReference type="ChEBI" id="CHEBI:140347"/>
        <dbReference type="EC" id="3.5.2.6"/>
    </reaction>
</comment>
<comment type="similarity">
    <text evidence="2 8">Belongs to the class-D beta-lactamase family.</text>
</comment>
<protein>
    <recommendedName>
        <fullName evidence="3 8">Beta-lactamase</fullName>
        <ecNumber evidence="3 8">3.5.2.6</ecNumber>
    </recommendedName>
</protein>
<dbReference type="InterPro" id="IPR002137">
    <property type="entry name" value="Beta-lactam_class-D_AS"/>
</dbReference>
<accession>A0A6N3EXH1</accession>
<dbReference type="InterPro" id="IPR001460">
    <property type="entry name" value="PCN-bd_Tpept"/>
</dbReference>
<dbReference type="Pfam" id="PF00905">
    <property type="entry name" value="Transpeptidase"/>
    <property type="match status" value="1"/>
</dbReference>
<evidence type="ECO:0000259" key="10">
    <source>
        <dbReference type="Pfam" id="PF00905"/>
    </source>
</evidence>
<sequence length="317" mass="36915">MKRKKNFIWIAILLVGVVMVMYYLGKKHNDINQKTDKNYIKSELNKSELNKSKIENNDKNKKEKINMVDYSDCFEDISGGAIFYNTKNKEYNIYNKELIETRRSPCSTFKIVSTLIGLEKGVINSKESVMGYDGTEYPNKNWNKNLSLEEAFKESCVWYYKKLINKVDAKYVQNILDDLKYGNCDISEWEGDLKNGKGHLNGFWLESSLQISPKEQVQTMAKIFEGDTNFKKEHINILRDIMKIDVNDKNINVYGKTGTGFDEKNKRVDAWFVGMLEREGDTYYFAIKSDDSNKEITGPKVKEIAINIIKKYYSVRE</sequence>
<feature type="modified residue" description="N6-carboxylysine" evidence="7">
    <location>
        <position position="110"/>
    </location>
</feature>
<evidence type="ECO:0000256" key="9">
    <source>
        <dbReference type="SAM" id="Phobius"/>
    </source>
</evidence>
<keyword evidence="9" id="KW-0812">Transmembrane</keyword>
<dbReference type="Gene3D" id="3.40.710.10">
    <property type="entry name" value="DD-peptidase/beta-lactamase superfamily"/>
    <property type="match status" value="1"/>
</dbReference>
<dbReference type="InterPro" id="IPR012338">
    <property type="entry name" value="Beta-lactam/transpept-like"/>
</dbReference>
<dbReference type="GO" id="GO:0046677">
    <property type="term" value="P:response to antibiotic"/>
    <property type="evidence" value="ECO:0007669"/>
    <property type="project" value="UniProtKB-UniRule"/>
</dbReference>
<keyword evidence="9" id="KW-1133">Transmembrane helix</keyword>
<dbReference type="AlphaFoldDB" id="A0A6N3EXH1"/>
<dbReference type="GO" id="GO:0005886">
    <property type="term" value="C:plasma membrane"/>
    <property type="evidence" value="ECO:0007669"/>
    <property type="project" value="TreeGrafter"/>
</dbReference>
<keyword evidence="6 8" id="KW-0046">Antibiotic resistance</keyword>
<evidence type="ECO:0000256" key="4">
    <source>
        <dbReference type="ARBA" id="ARBA00022729"/>
    </source>
</evidence>
<organism evidence="11">
    <name type="scientific">Clostridioides difficile</name>
    <name type="common">Peptoclostridium difficile</name>
    <dbReference type="NCBI Taxonomy" id="1496"/>
    <lineage>
        <taxon>Bacteria</taxon>
        <taxon>Bacillati</taxon>
        <taxon>Bacillota</taxon>
        <taxon>Clostridia</taxon>
        <taxon>Peptostreptococcales</taxon>
        <taxon>Peptostreptococcaceae</taxon>
        <taxon>Clostridioides</taxon>
    </lineage>
</organism>
<dbReference type="EMBL" id="CACRUR010000018">
    <property type="protein sequence ID" value="VYU44539.1"/>
    <property type="molecule type" value="Genomic_DNA"/>
</dbReference>
<gene>
    <name evidence="11" type="primary">blaR1_6</name>
    <name evidence="11" type="ORF">PDLFYP43_03534</name>
</gene>
<name>A0A6N3EXH1_CLODI</name>
<evidence type="ECO:0000256" key="3">
    <source>
        <dbReference type="ARBA" id="ARBA00012865"/>
    </source>
</evidence>
<reference evidence="11" key="1">
    <citation type="submission" date="2019-11" db="EMBL/GenBank/DDBJ databases">
        <authorList>
            <person name="Feng L."/>
        </authorList>
    </citation>
    <scope>NUCLEOTIDE SEQUENCE</scope>
    <source>
        <strain evidence="11">PdifficileLFYP43</strain>
    </source>
</reference>